<feature type="binding site" evidence="6">
    <location>
        <position position="44"/>
    </location>
    <ligand>
        <name>ATP</name>
        <dbReference type="ChEBI" id="CHEBI:30616"/>
    </ligand>
</feature>
<dbReference type="InterPro" id="IPR008271">
    <property type="entry name" value="Ser/Thr_kinase_AS"/>
</dbReference>
<dbReference type="PROSITE" id="PS00107">
    <property type="entry name" value="PROTEIN_KINASE_ATP"/>
    <property type="match status" value="1"/>
</dbReference>
<dbReference type="Gene3D" id="3.30.200.20">
    <property type="entry name" value="Phosphorylase Kinase, domain 1"/>
    <property type="match status" value="1"/>
</dbReference>
<dbReference type="FunFam" id="1.10.510.10:FF:000026">
    <property type="entry name" value="Calcium/calmodulin-dependent protein kinase type 1"/>
    <property type="match status" value="1"/>
</dbReference>
<evidence type="ECO:0000256" key="5">
    <source>
        <dbReference type="ARBA" id="ARBA00022840"/>
    </source>
</evidence>
<dbReference type="Gene3D" id="1.10.510.10">
    <property type="entry name" value="Transferase(Phosphotransferase) domain 1"/>
    <property type="match status" value="1"/>
</dbReference>
<evidence type="ECO:0000256" key="4">
    <source>
        <dbReference type="ARBA" id="ARBA00022777"/>
    </source>
</evidence>
<dbReference type="CDD" id="cd05117">
    <property type="entry name" value="STKc_CAMK"/>
    <property type="match status" value="1"/>
</dbReference>
<sequence>MSSSGEVIGEWRIGHELGSGHFAKVKLGEHVKTGKTCAVKIIKKLSGSKATLIKTEVDILKKVNHPYIVKCYDVIDHEETNKLYLFMELMSGGELFDRIVDKGHFTEQDAMVTTIKLIDAINYLHSLGIAHRDLKPENMLMTDSSADAEVKITDFGLSKFFDEQSKVMQTPCGTPGYIAPEVLRMKGYGKECDVWSLGVIIYILLCGFPPFYAENDAQLYEKIKRGEYEFLRPYWDPISDLAKDLIRKMLTVDPHKRITCEEALQHEWLKAQAERVGQEIGTVQELREGSRRKMKAAMQAVEAVGRMTEHSGE</sequence>
<dbReference type="GO" id="GO:0005524">
    <property type="term" value="F:ATP binding"/>
    <property type="evidence" value="ECO:0007669"/>
    <property type="project" value="UniProtKB-UniRule"/>
</dbReference>
<dbReference type="PROSITE" id="PS50011">
    <property type="entry name" value="PROTEIN_KINASE_DOM"/>
    <property type="match status" value="1"/>
</dbReference>
<dbReference type="InterPro" id="IPR011009">
    <property type="entry name" value="Kinase-like_dom_sf"/>
</dbReference>
<name>A0A7S0J9G7_9EUKA</name>
<evidence type="ECO:0000256" key="3">
    <source>
        <dbReference type="ARBA" id="ARBA00022741"/>
    </source>
</evidence>
<dbReference type="EMBL" id="HBER01038697">
    <property type="protein sequence ID" value="CAD8544304.1"/>
    <property type="molecule type" value="Transcribed_RNA"/>
</dbReference>
<evidence type="ECO:0000256" key="1">
    <source>
        <dbReference type="ARBA" id="ARBA00022527"/>
    </source>
</evidence>
<keyword evidence="3 6" id="KW-0547">Nucleotide-binding</keyword>
<dbReference type="SMART" id="SM00220">
    <property type="entry name" value="S_TKc"/>
    <property type="match status" value="1"/>
</dbReference>
<dbReference type="PANTHER" id="PTHR24347">
    <property type="entry name" value="SERINE/THREONINE-PROTEIN KINASE"/>
    <property type="match status" value="1"/>
</dbReference>
<reference evidence="9" key="1">
    <citation type="submission" date="2021-01" db="EMBL/GenBank/DDBJ databases">
        <authorList>
            <person name="Corre E."/>
            <person name="Pelletier E."/>
            <person name="Niang G."/>
            <person name="Scheremetjew M."/>
            <person name="Finn R."/>
            <person name="Kale V."/>
            <person name="Holt S."/>
            <person name="Cochrane G."/>
            <person name="Meng A."/>
            <person name="Brown T."/>
            <person name="Cohen L."/>
        </authorList>
    </citation>
    <scope>NUCLEOTIDE SEQUENCE</scope>
    <source>
        <strain evidence="9">RCC1130</strain>
    </source>
</reference>
<keyword evidence="5 6" id="KW-0067">ATP-binding</keyword>
<dbReference type="Pfam" id="PF00069">
    <property type="entry name" value="Pkinase"/>
    <property type="match status" value="1"/>
</dbReference>
<proteinExistence type="inferred from homology"/>
<evidence type="ECO:0000256" key="2">
    <source>
        <dbReference type="ARBA" id="ARBA00022679"/>
    </source>
</evidence>
<keyword evidence="4" id="KW-0418">Kinase</keyword>
<comment type="similarity">
    <text evidence="7">Belongs to the protein kinase superfamily.</text>
</comment>
<evidence type="ECO:0000256" key="6">
    <source>
        <dbReference type="PROSITE-ProRule" id="PRU10141"/>
    </source>
</evidence>
<dbReference type="GO" id="GO:0004674">
    <property type="term" value="F:protein serine/threonine kinase activity"/>
    <property type="evidence" value="ECO:0007669"/>
    <property type="project" value="UniProtKB-KW"/>
</dbReference>
<organism evidence="9">
    <name type="scientific">Calcidiscus leptoporus</name>
    <dbReference type="NCBI Taxonomy" id="127549"/>
    <lineage>
        <taxon>Eukaryota</taxon>
        <taxon>Haptista</taxon>
        <taxon>Haptophyta</taxon>
        <taxon>Prymnesiophyceae</taxon>
        <taxon>Coccolithales</taxon>
        <taxon>Calcidiscaceae</taxon>
        <taxon>Calcidiscus</taxon>
    </lineage>
</organism>
<dbReference type="FunFam" id="3.30.200.20:FF:000003">
    <property type="entry name" value="Non-specific serine/threonine protein kinase"/>
    <property type="match status" value="1"/>
</dbReference>
<evidence type="ECO:0000313" key="9">
    <source>
        <dbReference type="EMBL" id="CAD8544304.1"/>
    </source>
</evidence>
<gene>
    <name evidence="9" type="ORF">CLEP1334_LOCUS19591</name>
</gene>
<protein>
    <recommendedName>
        <fullName evidence="8">Protein kinase domain-containing protein</fullName>
    </recommendedName>
</protein>
<dbReference type="InterPro" id="IPR017441">
    <property type="entry name" value="Protein_kinase_ATP_BS"/>
</dbReference>
<dbReference type="InterPro" id="IPR000719">
    <property type="entry name" value="Prot_kinase_dom"/>
</dbReference>
<dbReference type="AlphaFoldDB" id="A0A7S0J9G7"/>
<accession>A0A7S0J9G7</accession>
<dbReference type="SUPFAM" id="SSF56112">
    <property type="entry name" value="Protein kinase-like (PK-like)"/>
    <property type="match status" value="1"/>
</dbReference>
<feature type="domain" description="Protein kinase" evidence="8">
    <location>
        <begin position="11"/>
        <end position="269"/>
    </location>
</feature>
<evidence type="ECO:0000259" key="8">
    <source>
        <dbReference type="PROSITE" id="PS50011"/>
    </source>
</evidence>
<keyword evidence="1 7" id="KW-0723">Serine/threonine-protein kinase</keyword>
<dbReference type="PROSITE" id="PS00108">
    <property type="entry name" value="PROTEIN_KINASE_ST"/>
    <property type="match status" value="1"/>
</dbReference>
<evidence type="ECO:0000256" key="7">
    <source>
        <dbReference type="RuleBase" id="RU000304"/>
    </source>
</evidence>
<keyword evidence="2" id="KW-0808">Transferase</keyword>